<evidence type="ECO:0000256" key="5">
    <source>
        <dbReference type="SAM" id="Phobius"/>
    </source>
</evidence>
<feature type="transmembrane region" description="Helical" evidence="5">
    <location>
        <begin position="6"/>
        <end position="25"/>
    </location>
</feature>
<proteinExistence type="predicted"/>
<evidence type="ECO:0000256" key="4">
    <source>
        <dbReference type="ARBA" id="ARBA00023136"/>
    </source>
</evidence>
<dbReference type="EMBL" id="MHMQ01000036">
    <property type="protein sequence ID" value="OGZ29461.1"/>
    <property type="molecule type" value="Genomic_DNA"/>
</dbReference>
<comment type="caution">
    <text evidence="6">The sequence shown here is derived from an EMBL/GenBank/DDBJ whole genome shotgun (WGS) entry which is preliminary data.</text>
</comment>
<keyword evidence="4 5" id="KW-0472">Membrane</keyword>
<name>A0A1G2EVS1_9BACT</name>
<reference evidence="6 7" key="1">
    <citation type="journal article" date="2016" name="Nat. Commun.">
        <title>Thousands of microbial genomes shed light on interconnected biogeochemical processes in an aquifer system.</title>
        <authorList>
            <person name="Anantharaman K."/>
            <person name="Brown C.T."/>
            <person name="Hug L.A."/>
            <person name="Sharon I."/>
            <person name="Castelle C.J."/>
            <person name="Probst A.J."/>
            <person name="Thomas B.C."/>
            <person name="Singh A."/>
            <person name="Wilkins M.J."/>
            <person name="Karaoz U."/>
            <person name="Brodie E.L."/>
            <person name="Williams K.H."/>
            <person name="Hubbard S.S."/>
            <person name="Banfield J.F."/>
        </authorList>
    </citation>
    <scope>NUCLEOTIDE SEQUENCE [LARGE SCALE GENOMIC DNA]</scope>
</reference>
<gene>
    <name evidence="6" type="ORF">A2931_01620</name>
</gene>
<evidence type="ECO:0000313" key="6">
    <source>
        <dbReference type="EMBL" id="OGZ29461.1"/>
    </source>
</evidence>
<keyword evidence="3 5" id="KW-1133">Transmembrane helix</keyword>
<dbReference type="AlphaFoldDB" id="A0A1G2EVS1"/>
<dbReference type="Pfam" id="PF07681">
    <property type="entry name" value="DoxX"/>
    <property type="match status" value="1"/>
</dbReference>
<keyword evidence="2 5" id="KW-0812">Transmembrane</keyword>
<evidence type="ECO:0008006" key="8">
    <source>
        <dbReference type="Google" id="ProtNLM"/>
    </source>
</evidence>
<protein>
    <recommendedName>
        <fullName evidence="8">DoxX family protein</fullName>
    </recommendedName>
</protein>
<evidence type="ECO:0000256" key="2">
    <source>
        <dbReference type="ARBA" id="ARBA00022692"/>
    </source>
</evidence>
<evidence type="ECO:0000256" key="1">
    <source>
        <dbReference type="ARBA" id="ARBA00004141"/>
    </source>
</evidence>
<accession>A0A1G2EVS1</accession>
<dbReference type="GO" id="GO:0016020">
    <property type="term" value="C:membrane"/>
    <property type="evidence" value="ECO:0007669"/>
    <property type="project" value="UniProtKB-SubCell"/>
</dbReference>
<evidence type="ECO:0000313" key="7">
    <source>
        <dbReference type="Proteomes" id="UP000177486"/>
    </source>
</evidence>
<dbReference type="InterPro" id="IPR032808">
    <property type="entry name" value="DoxX"/>
</dbReference>
<organism evidence="6 7">
    <name type="scientific">Candidatus Niyogibacteria bacterium RIFCSPLOWO2_01_FULL_45_48</name>
    <dbReference type="NCBI Taxonomy" id="1801724"/>
    <lineage>
        <taxon>Bacteria</taxon>
        <taxon>Candidatus Niyogiibacteriota</taxon>
    </lineage>
</organism>
<comment type="subcellular location">
    <subcellularLocation>
        <location evidence="1">Membrane</location>
        <topology evidence="1">Multi-pass membrane protein</topology>
    </subcellularLocation>
</comment>
<feature type="transmembrane region" description="Helical" evidence="5">
    <location>
        <begin position="59"/>
        <end position="88"/>
    </location>
</feature>
<dbReference type="Proteomes" id="UP000177486">
    <property type="component" value="Unassembled WGS sequence"/>
</dbReference>
<evidence type="ECO:0000256" key="3">
    <source>
        <dbReference type="ARBA" id="ARBA00022989"/>
    </source>
</evidence>
<sequence>MNNYAFHVLRVGMAITFLWVGVLIFQSPEAWTGFIKPWVADILITTPEKAMIGTAIFDIIVGFLLLIDFWTFWASFFAALHLALVLLVSGIDAITVRDIGLLAGALAMAVNLWPENKNTRSL</sequence>